<dbReference type="GO" id="GO:0030677">
    <property type="term" value="C:ribonuclease P complex"/>
    <property type="evidence" value="ECO:0007669"/>
    <property type="project" value="UniProtKB-UniRule"/>
</dbReference>
<organism evidence="8 9">
    <name type="scientific">Caldiarchaeum subterraneum</name>
    <dbReference type="NCBI Taxonomy" id="311458"/>
    <lineage>
        <taxon>Archaea</taxon>
        <taxon>Nitrososphaerota</taxon>
        <taxon>Candidatus Caldarchaeales</taxon>
        <taxon>Candidatus Caldarchaeaceae</taxon>
        <taxon>Candidatus Caldarchaeum</taxon>
    </lineage>
</organism>
<dbReference type="InterPro" id="IPR023538">
    <property type="entry name" value="RNP1"/>
</dbReference>
<dbReference type="AlphaFoldDB" id="A0A832ZXD4"/>
<comment type="subunit">
    <text evidence="6">Consists of a catalytic RNA component and at least 4-5 protein subunits.</text>
</comment>
<keyword evidence="5 6" id="KW-0378">Hydrolase</keyword>
<evidence type="ECO:0000256" key="2">
    <source>
        <dbReference type="ARBA" id="ARBA00022694"/>
    </source>
</evidence>
<dbReference type="InterPro" id="IPR036980">
    <property type="entry name" value="RNase_P/MRP_Rpp29_sf"/>
</dbReference>
<dbReference type="InterPro" id="IPR002730">
    <property type="entry name" value="Rpp29/RNP1"/>
</dbReference>
<comment type="catalytic activity">
    <reaction evidence="6">
        <text>Endonucleolytic cleavage of RNA, removing 5'-extranucleotides from tRNA precursor.</text>
        <dbReference type="EC" id="3.1.26.5"/>
    </reaction>
</comment>
<evidence type="ECO:0000256" key="5">
    <source>
        <dbReference type="ARBA" id="ARBA00022801"/>
    </source>
</evidence>
<keyword evidence="4 6" id="KW-0255">Endonuclease</keyword>
<dbReference type="Pfam" id="PF01868">
    <property type="entry name" value="RNase_P-MRP_p29"/>
    <property type="match status" value="1"/>
</dbReference>
<evidence type="ECO:0000256" key="4">
    <source>
        <dbReference type="ARBA" id="ARBA00022759"/>
    </source>
</evidence>
<dbReference type="GO" id="GO:0003723">
    <property type="term" value="F:RNA binding"/>
    <property type="evidence" value="ECO:0007669"/>
    <property type="project" value="InterPro"/>
</dbReference>
<accession>A0A832ZXD4</accession>
<feature type="region of interest" description="Disordered" evidence="7">
    <location>
        <begin position="1"/>
        <end position="26"/>
    </location>
</feature>
<evidence type="ECO:0000256" key="6">
    <source>
        <dbReference type="HAMAP-Rule" id="MF_00754"/>
    </source>
</evidence>
<keyword evidence="1 6" id="KW-0963">Cytoplasm</keyword>
<comment type="similarity">
    <text evidence="6">Belongs to the eukaryotic/archaeal RNase P protein component 1 family.</text>
</comment>
<dbReference type="SMART" id="SM00538">
    <property type="entry name" value="POP4"/>
    <property type="match status" value="1"/>
</dbReference>
<evidence type="ECO:0000313" key="9">
    <source>
        <dbReference type="Proteomes" id="UP000608579"/>
    </source>
</evidence>
<comment type="function">
    <text evidence="6">Part of ribonuclease P, a protein complex that generates mature tRNA molecules by cleaving their 5'-ends.</text>
</comment>
<dbReference type="EMBL" id="DQVM01000113">
    <property type="protein sequence ID" value="HIQ30097.1"/>
    <property type="molecule type" value="Genomic_DNA"/>
</dbReference>
<feature type="compositionally biased region" description="Polar residues" evidence="7">
    <location>
        <begin position="1"/>
        <end position="17"/>
    </location>
</feature>
<dbReference type="InterPro" id="IPR023534">
    <property type="entry name" value="Rof/RNase_P-like"/>
</dbReference>
<name>A0A832ZXD4_CALS0</name>
<keyword evidence="3 6" id="KW-0540">Nuclease</keyword>
<reference evidence="8" key="1">
    <citation type="journal article" date="2020" name="ISME J.">
        <title>Gammaproteobacteria mediating utilization of methyl-, sulfur- and petroleum organic compounds in deep ocean hydrothermal plumes.</title>
        <authorList>
            <person name="Zhou Z."/>
            <person name="Liu Y."/>
            <person name="Pan J."/>
            <person name="Cron B.R."/>
            <person name="Toner B.M."/>
            <person name="Anantharaman K."/>
            <person name="Breier J.A."/>
            <person name="Dick G.J."/>
            <person name="Li M."/>
        </authorList>
    </citation>
    <scope>NUCLEOTIDE SEQUENCE</scope>
    <source>
        <strain evidence="8">SZUA-1515</strain>
    </source>
</reference>
<comment type="caution">
    <text evidence="8">The sequence shown here is derived from an EMBL/GenBank/DDBJ whole genome shotgun (WGS) entry which is preliminary data.</text>
</comment>
<evidence type="ECO:0000313" key="8">
    <source>
        <dbReference type="EMBL" id="HIQ30097.1"/>
    </source>
</evidence>
<comment type="subcellular location">
    <subcellularLocation>
        <location evidence="6">Cytoplasm</location>
    </subcellularLocation>
</comment>
<gene>
    <name evidence="6" type="primary">rnp1</name>
    <name evidence="8" type="ORF">EYH45_05990</name>
</gene>
<dbReference type="EC" id="3.1.26.5" evidence="6"/>
<dbReference type="HAMAP" id="MF_00754">
    <property type="entry name" value="RNase_P_1"/>
    <property type="match status" value="1"/>
</dbReference>
<dbReference type="GO" id="GO:0004526">
    <property type="term" value="F:ribonuclease P activity"/>
    <property type="evidence" value="ECO:0007669"/>
    <property type="project" value="UniProtKB-UniRule"/>
</dbReference>
<evidence type="ECO:0000256" key="7">
    <source>
        <dbReference type="SAM" id="MobiDB-lite"/>
    </source>
</evidence>
<sequence>MQGQAGKKNNSQDTYYTTGAGAGDKSLKITPKNLFRHELLGLSVEAHYLNHVFWGKVVAETRNMVTILTDDNKIKHLPKQLTNFIFKLPDGREAKLSGLQIVGRPYERIKMKRLKRPW</sequence>
<proteinExistence type="inferred from homology"/>
<dbReference type="Proteomes" id="UP000608579">
    <property type="component" value="Unassembled WGS sequence"/>
</dbReference>
<dbReference type="Gene3D" id="2.30.30.210">
    <property type="entry name" value="Ribonuclease P/MRP, subunit p29"/>
    <property type="match status" value="1"/>
</dbReference>
<keyword evidence="2 6" id="KW-0819">tRNA processing</keyword>
<protein>
    <recommendedName>
        <fullName evidence="6">Ribonuclease P protein component 1</fullName>
        <shortName evidence="6">RNase P component 1</shortName>
        <ecNumber evidence="6">3.1.26.5</ecNumber>
    </recommendedName>
    <alternativeName>
        <fullName evidence="6">Rpp29</fullName>
    </alternativeName>
</protein>
<dbReference type="SUPFAM" id="SSF101744">
    <property type="entry name" value="Rof/RNase P subunit-like"/>
    <property type="match status" value="1"/>
</dbReference>
<dbReference type="GO" id="GO:0005737">
    <property type="term" value="C:cytoplasm"/>
    <property type="evidence" value="ECO:0007669"/>
    <property type="project" value="UniProtKB-SubCell"/>
</dbReference>
<evidence type="ECO:0000256" key="3">
    <source>
        <dbReference type="ARBA" id="ARBA00022722"/>
    </source>
</evidence>
<evidence type="ECO:0000256" key="1">
    <source>
        <dbReference type="ARBA" id="ARBA00022490"/>
    </source>
</evidence>
<dbReference type="GO" id="GO:0001682">
    <property type="term" value="P:tRNA 5'-leader removal"/>
    <property type="evidence" value="ECO:0007669"/>
    <property type="project" value="UniProtKB-UniRule"/>
</dbReference>